<keyword evidence="2 5" id="KW-0812">Transmembrane</keyword>
<dbReference type="RefSeq" id="WP_095525587.1">
    <property type="nucleotide sequence ID" value="NZ_MDUX01000059.1"/>
</dbReference>
<reference evidence="8 9" key="2">
    <citation type="submission" date="2017-07" db="EMBL/GenBank/DDBJ databases">
        <title>Candidatus Dactylopiibacterium carminicum, a nitrogen-fixing symbiont of the cochineal insect Dactylopius coccus and Dactylopius opuntiae (Hemiptera: Coccoidea: Dactylopiidae).</title>
        <authorList>
            <person name="Vera A."/>
        </authorList>
    </citation>
    <scope>NUCLEOTIDE SEQUENCE [LARGE SCALE GENOMIC DNA]</scope>
    <source>
        <strain evidence="8 9">NFDCM</strain>
    </source>
</reference>
<dbReference type="Proteomes" id="UP000623509">
    <property type="component" value="Unassembled WGS sequence"/>
</dbReference>
<name>A0A272EP23_9RHOO</name>
<protein>
    <submittedName>
        <fullName evidence="7">DUF4149 domain-containing protein</fullName>
    </submittedName>
</protein>
<feature type="transmembrane region" description="Helical" evidence="5">
    <location>
        <begin position="122"/>
        <end position="148"/>
    </location>
</feature>
<feature type="transmembrane region" description="Helical" evidence="5">
    <location>
        <begin position="48"/>
        <end position="66"/>
    </location>
</feature>
<feature type="transmembrane region" description="Helical" evidence="5">
    <location>
        <begin position="78"/>
        <end position="102"/>
    </location>
</feature>
<evidence type="ECO:0000313" key="7">
    <source>
        <dbReference type="EMBL" id="KAF7598201.1"/>
    </source>
</evidence>
<keyword evidence="3 5" id="KW-1133">Transmembrane helix</keyword>
<keyword evidence="10" id="KW-1185">Reference proteome</keyword>
<organism evidence="8 9">
    <name type="scientific">Candidatus Dactylopiibacterium carminicum</name>
    <dbReference type="NCBI Taxonomy" id="857335"/>
    <lineage>
        <taxon>Bacteria</taxon>
        <taxon>Pseudomonadati</taxon>
        <taxon>Pseudomonadota</taxon>
        <taxon>Betaproteobacteria</taxon>
        <taxon>Rhodocyclales</taxon>
        <taxon>Rhodocyclaceae</taxon>
        <taxon>Candidatus Dactylopiibacterium</taxon>
    </lineage>
</organism>
<feature type="domain" description="TMEM205-like" evidence="6">
    <location>
        <begin position="12"/>
        <end position="107"/>
    </location>
</feature>
<feature type="transmembrane region" description="Helical" evidence="5">
    <location>
        <begin position="7"/>
        <end position="28"/>
    </location>
</feature>
<comment type="caution">
    <text evidence="8">The sequence shown here is derived from an EMBL/GenBank/DDBJ whole genome shotgun (WGS) entry which is preliminary data.</text>
</comment>
<comment type="subcellular location">
    <subcellularLocation>
        <location evidence="1">Membrane</location>
    </subcellularLocation>
</comment>
<evidence type="ECO:0000256" key="2">
    <source>
        <dbReference type="ARBA" id="ARBA00022692"/>
    </source>
</evidence>
<dbReference type="GO" id="GO:0016020">
    <property type="term" value="C:membrane"/>
    <property type="evidence" value="ECO:0007669"/>
    <property type="project" value="UniProtKB-SubCell"/>
</dbReference>
<proteinExistence type="predicted"/>
<dbReference type="EMBL" id="NMRN01000057">
    <property type="protein sequence ID" value="PAS91853.1"/>
    <property type="molecule type" value="Genomic_DNA"/>
</dbReference>
<evidence type="ECO:0000256" key="1">
    <source>
        <dbReference type="ARBA" id="ARBA00004370"/>
    </source>
</evidence>
<evidence type="ECO:0000313" key="9">
    <source>
        <dbReference type="Proteomes" id="UP000216107"/>
    </source>
</evidence>
<dbReference type="Proteomes" id="UP000216107">
    <property type="component" value="Unassembled WGS sequence"/>
</dbReference>
<evidence type="ECO:0000259" key="6">
    <source>
        <dbReference type="Pfam" id="PF13664"/>
    </source>
</evidence>
<evidence type="ECO:0000313" key="8">
    <source>
        <dbReference type="EMBL" id="PAS91853.1"/>
    </source>
</evidence>
<sequence>MSRFADTLYAVAITLWVGALWAIGYISAPTLFEYVVDRSFAGVLAGRQFAIVAWVGIICAVYALIYQFFREGLGAFRLLAFWLIVLMLVLTLIGHFGVTPVIERLRPELARDVMASVVRSRFATWHGIASVLWLIQSVLGVGLVSLLIRR</sequence>
<dbReference type="InterPro" id="IPR025423">
    <property type="entry name" value="TMEM205-like"/>
</dbReference>
<evidence type="ECO:0000313" key="10">
    <source>
        <dbReference type="Proteomes" id="UP000623509"/>
    </source>
</evidence>
<dbReference type="OrthoDB" id="5797290at2"/>
<keyword evidence="4 5" id="KW-0472">Membrane</keyword>
<accession>A0A272EP23</accession>
<dbReference type="AlphaFoldDB" id="A0A272EP23"/>
<gene>
    <name evidence="7" type="ORF">BGI27_14625</name>
    <name evidence="8" type="ORF">CGU29_14240</name>
</gene>
<dbReference type="EMBL" id="MDUX01000059">
    <property type="protein sequence ID" value="KAF7598201.1"/>
    <property type="molecule type" value="Genomic_DNA"/>
</dbReference>
<reference evidence="7 10" key="1">
    <citation type="submission" date="2016-08" db="EMBL/GenBank/DDBJ databases">
        <title>Candidatus Dactylopiibacterium carminicum genome sequence.</title>
        <authorList>
            <person name="Ramirez-Puebla S.T."/>
            <person name="Ormeno-Orrillo E."/>
            <person name="Vera-Ponce De Leon A."/>
            <person name="Luis L."/>
            <person name="Sanchez-Flores A."/>
            <person name="Monica R."/>
            <person name="Martinez-Romero E."/>
        </authorList>
    </citation>
    <scope>NUCLEOTIDE SEQUENCE [LARGE SCALE GENOMIC DNA]</scope>
    <source>
        <strain evidence="7">END1</strain>
    </source>
</reference>
<evidence type="ECO:0000256" key="4">
    <source>
        <dbReference type="ARBA" id="ARBA00023136"/>
    </source>
</evidence>
<evidence type="ECO:0000256" key="3">
    <source>
        <dbReference type="ARBA" id="ARBA00022989"/>
    </source>
</evidence>
<dbReference type="Pfam" id="PF13664">
    <property type="entry name" value="DUF4149"/>
    <property type="match status" value="1"/>
</dbReference>
<evidence type="ECO:0000256" key="5">
    <source>
        <dbReference type="SAM" id="Phobius"/>
    </source>
</evidence>